<name>A0A419DAL5_9BACT</name>
<dbReference type="GO" id="GO:0006351">
    <property type="term" value="P:DNA-templated transcription"/>
    <property type="evidence" value="ECO:0007669"/>
    <property type="project" value="TreeGrafter"/>
</dbReference>
<dbReference type="EMBL" id="QZJW01000055">
    <property type="protein sequence ID" value="RJO60118.1"/>
    <property type="molecule type" value="Genomic_DNA"/>
</dbReference>
<protein>
    <recommendedName>
        <fullName evidence="1">Transcriptional repressor PaaX-like central Cas2-like domain-containing protein</fullName>
    </recommendedName>
</protein>
<proteinExistence type="predicted"/>
<organism evidence="2 3">
    <name type="scientific">candidate division WS5 bacterium</name>
    <dbReference type="NCBI Taxonomy" id="2093353"/>
    <lineage>
        <taxon>Bacteria</taxon>
        <taxon>candidate division WS5</taxon>
    </lineage>
</organism>
<comment type="caution">
    <text evidence="2">The sequence shown here is derived from an EMBL/GenBank/DDBJ whole genome shotgun (WGS) entry which is preliminary data.</text>
</comment>
<dbReference type="PANTHER" id="PTHR30319">
    <property type="entry name" value="PHENYLACETIC ACID REGULATOR-RELATED TRANSCRIPTIONAL REPRESSOR"/>
    <property type="match status" value="1"/>
</dbReference>
<dbReference type="Gene3D" id="3.30.70.2650">
    <property type="match status" value="1"/>
</dbReference>
<dbReference type="AlphaFoldDB" id="A0A419DAL5"/>
<dbReference type="InterPro" id="IPR048846">
    <property type="entry name" value="PaaX-like_central"/>
</dbReference>
<dbReference type="Pfam" id="PF20803">
    <property type="entry name" value="PaaX_M"/>
    <property type="match status" value="1"/>
</dbReference>
<dbReference type="SUPFAM" id="SSF143430">
    <property type="entry name" value="TTP0101/SSO1404-like"/>
    <property type="match status" value="1"/>
</dbReference>
<dbReference type="Proteomes" id="UP000285655">
    <property type="component" value="Unassembled WGS sequence"/>
</dbReference>
<evidence type="ECO:0000259" key="1">
    <source>
        <dbReference type="Pfam" id="PF20803"/>
    </source>
</evidence>
<evidence type="ECO:0000313" key="3">
    <source>
        <dbReference type="Proteomes" id="UP000285655"/>
    </source>
</evidence>
<reference evidence="2 3" key="1">
    <citation type="journal article" date="2017" name="ISME J.">
        <title>Energy and carbon metabolisms in a deep terrestrial subsurface fluid microbial community.</title>
        <authorList>
            <person name="Momper L."/>
            <person name="Jungbluth S.P."/>
            <person name="Lee M.D."/>
            <person name="Amend J.P."/>
        </authorList>
    </citation>
    <scope>NUCLEOTIDE SEQUENCE [LARGE SCALE GENOMIC DNA]</scope>
    <source>
        <strain evidence="2">SURF_29</strain>
    </source>
</reference>
<accession>A0A419DAL5</accession>
<evidence type="ECO:0000313" key="2">
    <source>
        <dbReference type="EMBL" id="RJO60118.1"/>
    </source>
</evidence>
<feature type="domain" description="Transcriptional repressor PaaX-like central Cas2-like" evidence="1">
    <location>
        <begin position="90"/>
        <end position="161"/>
    </location>
</feature>
<gene>
    <name evidence="2" type="ORF">C4544_07215</name>
</gene>
<sequence>MKKKRKIYLGKNEREILRMVGTGALVAASLVAPNLPSAFAGKKKKSYRQSFQRAYDKNLIYLSGEKVKLSEKGQKLLDNIQNEEIEIKKHEWDGIWRIISYDIPEDQKKERNYFRRKLKSLGFEELQKSMMVIPYECKEEIAVIAQNLGISPYVMHLITDNLPRQNDFMKKFGLEG</sequence>
<dbReference type="PANTHER" id="PTHR30319:SF1">
    <property type="entry name" value="TRANSCRIPTIONAL REPRESSOR PAAX"/>
    <property type="match status" value="1"/>
</dbReference>